<dbReference type="EMBL" id="JBHTBX010000005">
    <property type="protein sequence ID" value="MFC7434627.1"/>
    <property type="molecule type" value="Genomic_DNA"/>
</dbReference>
<sequence>MKHFSDFSADDLADLARSDVSRALAEDVGGGDLTAALVDAGRPARARILARESAVICGRPWVEAAVLACDPQARLTWHVGEGEHCSPDQVVLHIEGRAQALLTAERTALNFLQLLSAVATKTATFVETVKGTRAAIVDTRKTLPGLRLAQKYAVKTGGGVNHRIGLYDAVLIKENHIAAAGGVAPVLQRVRDTAPQARFVEIEVETLAQLDEALACGATMILLDNMDIPTLHEAVRRNAGRAILEISGGVNLQTVRALAETGVDRISIGGLTKDVKAVDFSMRFESL</sequence>
<evidence type="ECO:0000256" key="1">
    <source>
        <dbReference type="ARBA" id="ARBA00003237"/>
    </source>
</evidence>
<keyword evidence="7 9" id="KW-0808">Transferase</keyword>
<feature type="domain" description="Quinolinate phosphoribosyl transferase C-terminal" evidence="10">
    <location>
        <begin position="118"/>
        <end position="283"/>
    </location>
</feature>
<dbReference type="InterPro" id="IPR037128">
    <property type="entry name" value="Quinolinate_PRibosylTase_N_sf"/>
</dbReference>
<feature type="domain" description="Quinolinate phosphoribosyl transferase N-terminal" evidence="11">
    <location>
        <begin position="32"/>
        <end position="116"/>
    </location>
</feature>
<dbReference type="InterPro" id="IPR013785">
    <property type="entry name" value="Aldolase_TIM"/>
</dbReference>
<evidence type="ECO:0000313" key="13">
    <source>
        <dbReference type="Proteomes" id="UP001596495"/>
    </source>
</evidence>
<comment type="function">
    <text evidence="1">Involved in the catabolism of quinolinic acid (QA).</text>
</comment>
<dbReference type="EC" id="2.4.2.19" evidence="4"/>
<dbReference type="Pfam" id="PF01729">
    <property type="entry name" value="QRPTase_C"/>
    <property type="match status" value="1"/>
</dbReference>
<proteinExistence type="inferred from homology"/>
<dbReference type="PIRSF" id="PIRSF006250">
    <property type="entry name" value="NadC_ModD"/>
    <property type="match status" value="1"/>
</dbReference>
<dbReference type="InterPro" id="IPR002638">
    <property type="entry name" value="Quinolinate_PRibosylTrfase_C"/>
</dbReference>
<dbReference type="NCBIfam" id="TIGR00078">
    <property type="entry name" value="nadC"/>
    <property type="match status" value="1"/>
</dbReference>
<dbReference type="PANTHER" id="PTHR32179:SF3">
    <property type="entry name" value="NICOTINATE-NUCLEOTIDE PYROPHOSPHORYLASE [CARBOXYLATING]"/>
    <property type="match status" value="1"/>
</dbReference>
<protein>
    <recommendedName>
        <fullName evidence="4">nicotinate-nucleotide diphosphorylase (carboxylating)</fullName>
        <ecNumber evidence="4">2.4.2.19</ecNumber>
    </recommendedName>
    <alternativeName>
        <fullName evidence="8">Quinolinate phosphoribosyltransferase [decarboxylating]</fullName>
    </alternativeName>
</protein>
<evidence type="ECO:0000259" key="11">
    <source>
        <dbReference type="Pfam" id="PF02749"/>
    </source>
</evidence>
<dbReference type="InterPro" id="IPR027277">
    <property type="entry name" value="NadC/ModD"/>
</dbReference>
<dbReference type="Gene3D" id="3.90.1170.20">
    <property type="entry name" value="Quinolinate phosphoribosyl transferase, N-terminal domain"/>
    <property type="match status" value="1"/>
</dbReference>
<name>A0ABW2R964_9BURK</name>
<gene>
    <name evidence="12" type="primary">nadC</name>
    <name evidence="12" type="ORF">ACFQNJ_08900</name>
</gene>
<dbReference type="PANTHER" id="PTHR32179">
    <property type="entry name" value="NICOTINATE-NUCLEOTIDE PYROPHOSPHORYLASE [CARBOXYLATING]"/>
    <property type="match status" value="1"/>
</dbReference>
<evidence type="ECO:0000256" key="9">
    <source>
        <dbReference type="PIRNR" id="PIRNR006250"/>
    </source>
</evidence>
<comment type="caution">
    <text evidence="12">The sequence shown here is derived from an EMBL/GenBank/DDBJ whole genome shotgun (WGS) entry which is preliminary data.</text>
</comment>
<evidence type="ECO:0000256" key="6">
    <source>
        <dbReference type="ARBA" id="ARBA00022676"/>
    </source>
</evidence>
<evidence type="ECO:0000313" key="12">
    <source>
        <dbReference type="EMBL" id="MFC7434627.1"/>
    </source>
</evidence>
<comment type="similarity">
    <text evidence="3 9">Belongs to the NadC/ModD family.</text>
</comment>
<evidence type="ECO:0000256" key="8">
    <source>
        <dbReference type="ARBA" id="ARBA00033102"/>
    </source>
</evidence>
<dbReference type="SUPFAM" id="SSF51690">
    <property type="entry name" value="Nicotinate/Quinolinate PRTase C-terminal domain-like"/>
    <property type="match status" value="1"/>
</dbReference>
<evidence type="ECO:0000256" key="3">
    <source>
        <dbReference type="ARBA" id="ARBA00009400"/>
    </source>
</evidence>
<dbReference type="Proteomes" id="UP001596495">
    <property type="component" value="Unassembled WGS sequence"/>
</dbReference>
<dbReference type="CDD" id="cd01572">
    <property type="entry name" value="QPRTase"/>
    <property type="match status" value="1"/>
</dbReference>
<reference evidence="13" key="1">
    <citation type="journal article" date="2019" name="Int. J. Syst. Evol. Microbiol.">
        <title>The Global Catalogue of Microorganisms (GCM) 10K type strain sequencing project: providing services to taxonomists for standard genome sequencing and annotation.</title>
        <authorList>
            <consortium name="The Broad Institute Genomics Platform"/>
            <consortium name="The Broad Institute Genome Sequencing Center for Infectious Disease"/>
            <person name="Wu L."/>
            <person name="Ma J."/>
        </authorList>
    </citation>
    <scope>NUCLEOTIDE SEQUENCE [LARGE SCALE GENOMIC DNA]</scope>
    <source>
        <strain evidence="13">CCUG 54518</strain>
    </source>
</reference>
<dbReference type="Gene3D" id="3.20.20.70">
    <property type="entry name" value="Aldolase class I"/>
    <property type="match status" value="1"/>
</dbReference>
<evidence type="ECO:0000256" key="5">
    <source>
        <dbReference type="ARBA" id="ARBA00022642"/>
    </source>
</evidence>
<keyword evidence="13" id="KW-1185">Reference proteome</keyword>
<evidence type="ECO:0000256" key="7">
    <source>
        <dbReference type="ARBA" id="ARBA00022679"/>
    </source>
</evidence>
<evidence type="ECO:0000259" key="10">
    <source>
        <dbReference type="Pfam" id="PF01729"/>
    </source>
</evidence>
<evidence type="ECO:0000256" key="2">
    <source>
        <dbReference type="ARBA" id="ARBA00004893"/>
    </source>
</evidence>
<dbReference type="InterPro" id="IPR004393">
    <property type="entry name" value="NadC"/>
</dbReference>
<comment type="pathway">
    <text evidence="2">Cofactor biosynthesis; NAD(+) biosynthesis; nicotinate D-ribonucleotide from quinolinate: step 1/1.</text>
</comment>
<dbReference type="InterPro" id="IPR022412">
    <property type="entry name" value="Quinolinate_PRibosylTrfase_N"/>
</dbReference>
<keyword evidence="6 9" id="KW-0328">Glycosyltransferase</keyword>
<accession>A0ABW2R964</accession>
<dbReference type="InterPro" id="IPR036068">
    <property type="entry name" value="Nicotinate_pribotase-like_C"/>
</dbReference>
<dbReference type="Pfam" id="PF02749">
    <property type="entry name" value="QRPTase_N"/>
    <property type="match status" value="1"/>
</dbReference>
<organism evidence="12 13">
    <name type="scientific">Hydrogenophaga bisanensis</name>
    <dbReference type="NCBI Taxonomy" id="439611"/>
    <lineage>
        <taxon>Bacteria</taxon>
        <taxon>Pseudomonadati</taxon>
        <taxon>Pseudomonadota</taxon>
        <taxon>Betaproteobacteria</taxon>
        <taxon>Burkholderiales</taxon>
        <taxon>Comamonadaceae</taxon>
        <taxon>Hydrogenophaga</taxon>
    </lineage>
</organism>
<dbReference type="GO" id="GO:0004514">
    <property type="term" value="F:nicotinate-nucleotide diphosphorylase (carboxylating) activity"/>
    <property type="evidence" value="ECO:0007669"/>
    <property type="project" value="UniProtKB-EC"/>
</dbReference>
<evidence type="ECO:0000256" key="4">
    <source>
        <dbReference type="ARBA" id="ARBA00011944"/>
    </source>
</evidence>
<dbReference type="SUPFAM" id="SSF54675">
    <property type="entry name" value="Nicotinate/Quinolinate PRTase N-terminal domain-like"/>
    <property type="match status" value="1"/>
</dbReference>
<dbReference type="RefSeq" id="WP_382256214.1">
    <property type="nucleotide sequence ID" value="NZ_JBHTBX010000005.1"/>
</dbReference>
<keyword evidence="5" id="KW-0662">Pyridine nucleotide biosynthesis</keyword>